<accession>A0ACC1JMM7</accession>
<keyword evidence="2" id="KW-1185">Reference proteome</keyword>
<dbReference type="Proteomes" id="UP001140066">
    <property type="component" value="Unassembled WGS sequence"/>
</dbReference>
<sequence length="177" mass="20420">MEHISDDEATAMAMMRAMYEQDNAAYSELQGDIDEQMDFFWRFVSDNNVSYEVAINFLAFYTARDDREKEERAAKSTEDIKRLAKLWCHASKTGLCQEVAQQFTDEFARPLGNYSWEMNAQQQAGFEPISQLLANGLVDPETHARLYRSLGPYREGSIKIALKWRARTRLHNIGPPL</sequence>
<evidence type="ECO:0000313" key="1">
    <source>
        <dbReference type="EMBL" id="KAJ2763625.1"/>
    </source>
</evidence>
<evidence type="ECO:0000313" key="2">
    <source>
        <dbReference type="Proteomes" id="UP001140066"/>
    </source>
</evidence>
<proteinExistence type="predicted"/>
<name>A0ACC1JMM7_9FUNG</name>
<dbReference type="EMBL" id="JANBUK010004531">
    <property type="protein sequence ID" value="KAJ2763625.1"/>
    <property type="molecule type" value="Genomic_DNA"/>
</dbReference>
<feature type="non-terminal residue" evidence="1">
    <location>
        <position position="177"/>
    </location>
</feature>
<reference evidence="1" key="1">
    <citation type="submission" date="2022-07" db="EMBL/GenBank/DDBJ databases">
        <title>Phylogenomic reconstructions and comparative analyses of Kickxellomycotina fungi.</title>
        <authorList>
            <person name="Reynolds N.K."/>
            <person name="Stajich J.E."/>
            <person name="Barry K."/>
            <person name="Grigoriev I.V."/>
            <person name="Crous P."/>
            <person name="Smith M.E."/>
        </authorList>
    </citation>
    <scope>NUCLEOTIDE SEQUENCE</scope>
    <source>
        <strain evidence="1">BCRC 34191</strain>
    </source>
</reference>
<protein>
    <submittedName>
        <fullName evidence="1">Uncharacterized protein</fullName>
    </submittedName>
</protein>
<comment type="caution">
    <text evidence="1">The sequence shown here is derived from an EMBL/GenBank/DDBJ whole genome shotgun (WGS) entry which is preliminary data.</text>
</comment>
<organism evidence="1 2">
    <name type="scientific">Coemansia linderi</name>
    <dbReference type="NCBI Taxonomy" id="2663919"/>
    <lineage>
        <taxon>Eukaryota</taxon>
        <taxon>Fungi</taxon>
        <taxon>Fungi incertae sedis</taxon>
        <taxon>Zoopagomycota</taxon>
        <taxon>Kickxellomycotina</taxon>
        <taxon>Kickxellomycetes</taxon>
        <taxon>Kickxellales</taxon>
        <taxon>Kickxellaceae</taxon>
        <taxon>Coemansia</taxon>
    </lineage>
</organism>
<gene>
    <name evidence="1" type="ORF">GGI18_006628</name>
</gene>